<comment type="similarity">
    <text evidence="1">Belongs to the metallo-dependent hydrolases superfamily. CpsB/CapC family.</text>
</comment>
<dbReference type="PANTHER" id="PTHR39181:SF1">
    <property type="entry name" value="TYROSINE-PROTEIN PHOSPHATASE YWQE"/>
    <property type="match status" value="1"/>
</dbReference>
<evidence type="ECO:0000256" key="3">
    <source>
        <dbReference type="ARBA" id="ARBA00022801"/>
    </source>
</evidence>
<dbReference type="PANTHER" id="PTHR39181">
    <property type="entry name" value="TYROSINE-PROTEIN PHOSPHATASE YWQE"/>
    <property type="match status" value="1"/>
</dbReference>
<reference evidence="5" key="1">
    <citation type="submission" date="2022-09" db="EMBL/GenBank/DDBJ databases">
        <title>Comparative genomics and taxonomic characterization of three novel marine species of genus Reichenbachiella exhibiting antioxidant and polysaccharide degradation activities.</title>
        <authorList>
            <person name="Muhammad N."/>
            <person name="Lee Y.-J."/>
            <person name="Ko J."/>
            <person name="Kim S.-G."/>
        </authorList>
    </citation>
    <scope>NUCLEOTIDE SEQUENCE</scope>
    <source>
        <strain evidence="5">BKB1-1</strain>
    </source>
</reference>
<dbReference type="Gene3D" id="3.20.20.140">
    <property type="entry name" value="Metal-dependent hydrolases"/>
    <property type="match status" value="1"/>
</dbReference>
<name>A0ABY6CSZ5_9BACT</name>
<evidence type="ECO:0000256" key="1">
    <source>
        <dbReference type="ARBA" id="ARBA00005750"/>
    </source>
</evidence>
<dbReference type="PIRSF" id="PIRSF016557">
    <property type="entry name" value="Caps_synth_CpsB"/>
    <property type="match status" value="1"/>
</dbReference>
<evidence type="ECO:0000313" key="5">
    <source>
        <dbReference type="EMBL" id="UXP33642.1"/>
    </source>
</evidence>
<sequence length="240" mass="27384">MFGLFKKKPFISPLTVDVHSHLISGIDDGVKTWHESIEIIKQLSAIGIKKVITTPHIIADYYPNTPEIIRNGVKQLNEKLKEQNILIEVVAGAEYYVDETFIQQINDNNELLSFSDGYILVETAFMNKPLQLEEVFFKLIAKGLKPIFAHPERYDYVQRDPDSLQKYIDMGVKLQINAASLTGHYSLGAKKTAEYIINKQWVHLIGSDIHRMQHVELYIKATQLKSFQKAGQLSLLNNSL</sequence>
<dbReference type="EMBL" id="CP106679">
    <property type="protein sequence ID" value="UXP33642.1"/>
    <property type="molecule type" value="Genomic_DNA"/>
</dbReference>
<organism evidence="5 6">
    <name type="scientific">Reichenbachiella agarivorans</name>
    <dbReference type="NCBI Taxonomy" id="2979464"/>
    <lineage>
        <taxon>Bacteria</taxon>
        <taxon>Pseudomonadati</taxon>
        <taxon>Bacteroidota</taxon>
        <taxon>Cytophagia</taxon>
        <taxon>Cytophagales</taxon>
        <taxon>Reichenbachiellaceae</taxon>
        <taxon>Reichenbachiella</taxon>
    </lineage>
</organism>
<dbReference type="RefSeq" id="WP_262311071.1">
    <property type="nucleotide sequence ID" value="NZ_CP106679.1"/>
</dbReference>
<gene>
    <name evidence="5" type="ORF">N6H18_06700</name>
</gene>
<dbReference type="Pfam" id="PF19567">
    <property type="entry name" value="CpsB_CapC"/>
    <property type="match status" value="1"/>
</dbReference>
<dbReference type="SUPFAM" id="SSF89550">
    <property type="entry name" value="PHP domain-like"/>
    <property type="match status" value="1"/>
</dbReference>
<dbReference type="Proteomes" id="UP001065174">
    <property type="component" value="Chromosome"/>
</dbReference>
<comment type="catalytic activity">
    <reaction evidence="4">
        <text>O-phospho-L-tyrosyl-[protein] + H2O = L-tyrosyl-[protein] + phosphate</text>
        <dbReference type="Rhea" id="RHEA:10684"/>
        <dbReference type="Rhea" id="RHEA-COMP:10136"/>
        <dbReference type="Rhea" id="RHEA-COMP:20101"/>
        <dbReference type="ChEBI" id="CHEBI:15377"/>
        <dbReference type="ChEBI" id="CHEBI:43474"/>
        <dbReference type="ChEBI" id="CHEBI:46858"/>
        <dbReference type="ChEBI" id="CHEBI:61978"/>
        <dbReference type="EC" id="3.1.3.48"/>
    </reaction>
</comment>
<evidence type="ECO:0000313" key="6">
    <source>
        <dbReference type="Proteomes" id="UP001065174"/>
    </source>
</evidence>
<evidence type="ECO:0000256" key="4">
    <source>
        <dbReference type="ARBA" id="ARBA00051722"/>
    </source>
</evidence>
<protein>
    <recommendedName>
        <fullName evidence="2">protein-tyrosine-phosphatase</fullName>
        <ecNumber evidence="2">3.1.3.48</ecNumber>
    </recommendedName>
</protein>
<dbReference type="InterPro" id="IPR016667">
    <property type="entry name" value="Caps_polysacc_synth_CpsB/CapC"/>
</dbReference>
<evidence type="ECO:0000256" key="2">
    <source>
        <dbReference type="ARBA" id="ARBA00013064"/>
    </source>
</evidence>
<keyword evidence="6" id="KW-1185">Reference proteome</keyword>
<keyword evidence="3" id="KW-0378">Hydrolase</keyword>
<accession>A0ABY6CSZ5</accession>
<dbReference type="InterPro" id="IPR016195">
    <property type="entry name" value="Pol/histidinol_Pase-like"/>
</dbReference>
<proteinExistence type="inferred from homology"/>
<dbReference type="EC" id="3.1.3.48" evidence="2"/>